<dbReference type="InParanoid" id="A0A409VT08"/>
<dbReference type="AlphaFoldDB" id="A0A409VT08"/>
<feature type="region of interest" description="Disordered" evidence="1">
    <location>
        <begin position="303"/>
        <end position="380"/>
    </location>
</feature>
<organism evidence="2 3">
    <name type="scientific">Gymnopilus dilepis</name>
    <dbReference type="NCBI Taxonomy" id="231916"/>
    <lineage>
        <taxon>Eukaryota</taxon>
        <taxon>Fungi</taxon>
        <taxon>Dikarya</taxon>
        <taxon>Basidiomycota</taxon>
        <taxon>Agaricomycotina</taxon>
        <taxon>Agaricomycetes</taxon>
        <taxon>Agaricomycetidae</taxon>
        <taxon>Agaricales</taxon>
        <taxon>Agaricineae</taxon>
        <taxon>Hymenogastraceae</taxon>
        <taxon>Gymnopilus</taxon>
    </lineage>
</organism>
<sequence length="424" mass="45344">MRTFHNALFHPSDVTEPLFNNRTAASQNRRPPPKPSSLVEGLDTSIVIDPVRMHMTLGVMALELDEDLPAEHDKMSTRPDIVTKQDESVQSTVMADFGASVALSSQKVVSSSTTTLTSTGASPRPRKTIASAMALLSSLKPQISEILDGSKGVMIPLETLDVLKTQAMRLPKGKVDKVAGNAEAAGKTEVGEGGKNEAGSLSVPNAEGNGSKDVRSGKVGAGVLFIGPSEFKGEIEDEDRRKLKLVTGLIHKTFRDHGYITDNRPLKLHCSILNASHRRPPKNRGQPFSYTDILALEPALRKLGADPRPPVPTYPDNTDNVTTNAGTMDSSRAGRSDPESLAPPSLMDDAEEGATQLPSSDVLDLEGESRSAPRKPRMPRKAISVPAPLPINLGTYKVDTIELWKMGSFGPDGGYVSCGGIELA</sequence>
<keyword evidence="3" id="KW-1185">Reference proteome</keyword>
<feature type="compositionally biased region" description="Polar residues" evidence="1">
    <location>
        <begin position="20"/>
        <end position="29"/>
    </location>
</feature>
<dbReference type="Proteomes" id="UP000284706">
    <property type="component" value="Unassembled WGS sequence"/>
</dbReference>
<dbReference type="Gene3D" id="3.90.1140.10">
    <property type="entry name" value="Cyclic phosphodiesterase"/>
    <property type="match status" value="1"/>
</dbReference>
<feature type="region of interest" description="Disordered" evidence="1">
    <location>
        <begin position="184"/>
        <end position="214"/>
    </location>
</feature>
<dbReference type="STRING" id="231916.A0A409VT08"/>
<feature type="region of interest" description="Disordered" evidence="1">
    <location>
        <begin position="20"/>
        <end position="41"/>
    </location>
</feature>
<dbReference type="EMBL" id="NHYE01005575">
    <property type="protein sequence ID" value="PPQ69326.1"/>
    <property type="molecule type" value="Genomic_DNA"/>
</dbReference>
<protein>
    <submittedName>
        <fullName evidence="2">Uncharacterized protein</fullName>
    </submittedName>
</protein>
<evidence type="ECO:0000313" key="2">
    <source>
        <dbReference type="EMBL" id="PPQ69326.1"/>
    </source>
</evidence>
<evidence type="ECO:0000256" key="1">
    <source>
        <dbReference type="SAM" id="MobiDB-lite"/>
    </source>
</evidence>
<gene>
    <name evidence="2" type="ORF">CVT26_002558</name>
</gene>
<accession>A0A409VT08</accession>
<name>A0A409VT08_9AGAR</name>
<feature type="compositionally biased region" description="Polar residues" evidence="1">
    <location>
        <begin position="315"/>
        <end position="330"/>
    </location>
</feature>
<proteinExistence type="predicted"/>
<evidence type="ECO:0000313" key="3">
    <source>
        <dbReference type="Proteomes" id="UP000284706"/>
    </source>
</evidence>
<dbReference type="OrthoDB" id="277832at2759"/>
<comment type="caution">
    <text evidence="2">The sequence shown here is derived from an EMBL/GenBank/DDBJ whole genome shotgun (WGS) entry which is preliminary data.</text>
</comment>
<reference evidence="2 3" key="1">
    <citation type="journal article" date="2018" name="Evol. Lett.">
        <title>Horizontal gene cluster transfer increased hallucinogenic mushroom diversity.</title>
        <authorList>
            <person name="Reynolds H.T."/>
            <person name="Vijayakumar V."/>
            <person name="Gluck-Thaler E."/>
            <person name="Korotkin H.B."/>
            <person name="Matheny P.B."/>
            <person name="Slot J.C."/>
        </authorList>
    </citation>
    <scope>NUCLEOTIDE SEQUENCE [LARGE SCALE GENOMIC DNA]</scope>
    <source>
        <strain evidence="2 3">SRW20</strain>
    </source>
</reference>